<dbReference type="Pfam" id="PF07596">
    <property type="entry name" value="SBP_bac_10"/>
    <property type="match status" value="1"/>
</dbReference>
<gene>
    <name evidence="3" type="ORF">KS4_01700</name>
</gene>
<dbReference type="NCBIfam" id="TIGR02532">
    <property type="entry name" value="IV_pilin_GFxxxE"/>
    <property type="match status" value="1"/>
</dbReference>
<dbReference type="Gene3D" id="3.30.700.10">
    <property type="entry name" value="Glycoprotein, Type 4 Pilin"/>
    <property type="match status" value="1"/>
</dbReference>
<dbReference type="Proteomes" id="UP000317369">
    <property type="component" value="Chromosome"/>
</dbReference>
<sequence>MFPRSVDYRNRFAFTLIELLVVISIIALLIGILLPALGAARSTAKSIKCSSMLKQFGLAVYLYANDFDDYVVPAWAAGATSAAETDPWWDNIPFAQYVANEVKDVNGWHAWTPEFFCPDASLAFERNSSGNLNGMPRSYSANSSDWVLYNQSWVTEPYAHSNLIRGMYRLSSLTTPTDVSHFADGLQDNYNFGAHRNYKGTDEHPENGWRYNGNIAFRHPSKSANSVFMDGHTESIKQDQMNGYESAGEQNEWTKYYIDGKYNKILPDPLNY</sequence>
<feature type="transmembrane region" description="Helical" evidence="1">
    <location>
        <begin position="12"/>
        <end position="37"/>
    </location>
</feature>
<dbReference type="PANTHER" id="PTHR30093:SF2">
    <property type="entry name" value="TYPE II SECRETION SYSTEM PROTEIN H"/>
    <property type="match status" value="1"/>
</dbReference>
<reference evidence="3 4" key="1">
    <citation type="submission" date="2019-02" db="EMBL/GenBank/DDBJ databases">
        <title>Deep-cultivation of Planctomycetes and their phenomic and genomic characterization uncovers novel biology.</title>
        <authorList>
            <person name="Wiegand S."/>
            <person name="Jogler M."/>
            <person name="Boedeker C."/>
            <person name="Pinto D."/>
            <person name="Vollmers J."/>
            <person name="Rivas-Marin E."/>
            <person name="Kohn T."/>
            <person name="Peeters S.H."/>
            <person name="Heuer A."/>
            <person name="Rast P."/>
            <person name="Oberbeckmann S."/>
            <person name="Bunk B."/>
            <person name="Jeske O."/>
            <person name="Meyerdierks A."/>
            <person name="Storesund J.E."/>
            <person name="Kallscheuer N."/>
            <person name="Luecker S."/>
            <person name="Lage O.M."/>
            <person name="Pohl T."/>
            <person name="Merkel B.J."/>
            <person name="Hornburger P."/>
            <person name="Mueller R.-W."/>
            <person name="Bruemmer F."/>
            <person name="Labrenz M."/>
            <person name="Spormann A.M."/>
            <person name="Op den Camp H."/>
            <person name="Overmann J."/>
            <person name="Amann R."/>
            <person name="Jetten M.S.M."/>
            <person name="Mascher T."/>
            <person name="Medema M.H."/>
            <person name="Devos D.P."/>
            <person name="Kaster A.-K."/>
            <person name="Ovreas L."/>
            <person name="Rohde M."/>
            <person name="Galperin M.Y."/>
            <person name="Jogler C."/>
        </authorList>
    </citation>
    <scope>NUCLEOTIDE SEQUENCE [LARGE SCALE GENOMIC DNA]</scope>
    <source>
        <strain evidence="3 4">KS4</strain>
    </source>
</reference>
<dbReference type="OrthoDB" id="279149at2"/>
<proteinExistence type="predicted"/>
<keyword evidence="1" id="KW-1133">Transmembrane helix</keyword>
<name>A0A517YPJ4_9BACT</name>
<dbReference type="InterPro" id="IPR011453">
    <property type="entry name" value="DUF1559"/>
</dbReference>
<evidence type="ECO:0000259" key="2">
    <source>
        <dbReference type="Pfam" id="PF07596"/>
    </source>
</evidence>
<dbReference type="AlphaFoldDB" id="A0A517YPJ4"/>
<organism evidence="3 4">
    <name type="scientific">Poriferisphaera corsica</name>
    <dbReference type="NCBI Taxonomy" id="2528020"/>
    <lineage>
        <taxon>Bacteria</taxon>
        <taxon>Pseudomonadati</taxon>
        <taxon>Planctomycetota</taxon>
        <taxon>Phycisphaerae</taxon>
        <taxon>Phycisphaerales</taxon>
        <taxon>Phycisphaeraceae</taxon>
        <taxon>Poriferisphaera</taxon>
    </lineage>
</organism>
<dbReference type="Pfam" id="PF07963">
    <property type="entry name" value="N_methyl"/>
    <property type="match status" value="1"/>
</dbReference>
<keyword evidence="1" id="KW-0812">Transmembrane</keyword>
<evidence type="ECO:0000313" key="4">
    <source>
        <dbReference type="Proteomes" id="UP000317369"/>
    </source>
</evidence>
<keyword evidence="1" id="KW-0472">Membrane</keyword>
<accession>A0A517YPJ4</accession>
<feature type="domain" description="DUF1559" evidence="2">
    <location>
        <begin position="39"/>
        <end position="230"/>
    </location>
</feature>
<evidence type="ECO:0000313" key="3">
    <source>
        <dbReference type="EMBL" id="QDU32141.1"/>
    </source>
</evidence>
<keyword evidence="4" id="KW-1185">Reference proteome</keyword>
<dbReference type="InterPro" id="IPR045584">
    <property type="entry name" value="Pilin-like"/>
</dbReference>
<dbReference type="InterPro" id="IPR012902">
    <property type="entry name" value="N_methyl_site"/>
</dbReference>
<protein>
    <recommendedName>
        <fullName evidence="2">DUF1559 domain-containing protein</fullName>
    </recommendedName>
</protein>
<dbReference type="SUPFAM" id="SSF54523">
    <property type="entry name" value="Pili subunits"/>
    <property type="match status" value="1"/>
</dbReference>
<dbReference type="PANTHER" id="PTHR30093">
    <property type="entry name" value="GENERAL SECRETION PATHWAY PROTEIN G"/>
    <property type="match status" value="1"/>
</dbReference>
<dbReference type="RefSeq" id="WP_145073219.1">
    <property type="nucleotide sequence ID" value="NZ_CP036425.1"/>
</dbReference>
<dbReference type="EMBL" id="CP036425">
    <property type="protein sequence ID" value="QDU32141.1"/>
    <property type="molecule type" value="Genomic_DNA"/>
</dbReference>
<evidence type="ECO:0000256" key="1">
    <source>
        <dbReference type="SAM" id="Phobius"/>
    </source>
</evidence>
<dbReference type="KEGG" id="pcor:KS4_01700"/>